<dbReference type="GO" id="GO:0016705">
    <property type="term" value="F:oxidoreductase activity, acting on paired donors, with incorporation or reduction of molecular oxygen"/>
    <property type="evidence" value="ECO:0007669"/>
    <property type="project" value="InterPro"/>
</dbReference>
<dbReference type="InterPro" id="IPR001128">
    <property type="entry name" value="Cyt_P450"/>
</dbReference>
<evidence type="ECO:0000256" key="6">
    <source>
        <dbReference type="ARBA" id="ARBA00022723"/>
    </source>
</evidence>
<dbReference type="STRING" id="1849047.A0A3D8QP50"/>
<keyword evidence="5 13" id="KW-0812">Transmembrane</keyword>
<dbReference type="GO" id="GO:0004497">
    <property type="term" value="F:monooxygenase activity"/>
    <property type="evidence" value="ECO:0007669"/>
    <property type="project" value="UniProtKB-KW"/>
</dbReference>
<dbReference type="GO" id="GO:0005506">
    <property type="term" value="F:iron ion binding"/>
    <property type="evidence" value="ECO:0007669"/>
    <property type="project" value="InterPro"/>
</dbReference>
<dbReference type="FunFam" id="1.10.630.10:FF:000069">
    <property type="entry name" value="Cytochrome P450, putative (Eurofung)"/>
    <property type="match status" value="1"/>
</dbReference>
<dbReference type="GO" id="GO:0020037">
    <property type="term" value="F:heme binding"/>
    <property type="evidence" value="ECO:0007669"/>
    <property type="project" value="InterPro"/>
</dbReference>
<dbReference type="Proteomes" id="UP000256645">
    <property type="component" value="Unassembled WGS sequence"/>
</dbReference>
<dbReference type="GO" id="GO:0016020">
    <property type="term" value="C:membrane"/>
    <property type="evidence" value="ECO:0007669"/>
    <property type="project" value="UniProtKB-SubCell"/>
</dbReference>
<dbReference type="OrthoDB" id="3945418at2759"/>
<comment type="similarity">
    <text evidence="3">Belongs to the cytochrome P450 family.</text>
</comment>
<dbReference type="PANTHER" id="PTHR24305:SF157">
    <property type="entry name" value="N-ACETYLTRYPTOPHAN 6-HYDROXYLASE IVOC-RELATED"/>
    <property type="match status" value="1"/>
</dbReference>
<evidence type="ECO:0000256" key="3">
    <source>
        <dbReference type="ARBA" id="ARBA00010617"/>
    </source>
</evidence>
<feature type="transmembrane region" description="Helical" evidence="13">
    <location>
        <begin position="304"/>
        <end position="326"/>
    </location>
</feature>
<keyword evidence="6 12" id="KW-0479">Metal-binding</keyword>
<evidence type="ECO:0000256" key="4">
    <source>
        <dbReference type="ARBA" id="ARBA00022617"/>
    </source>
</evidence>
<organism evidence="14 15">
    <name type="scientific">Coleophoma cylindrospora</name>
    <dbReference type="NCBI Taxonomy" id="1849047"/>
    <lineage>
        <taxon>Eukaryota</taxon>
        <taxon>Fungi</taxon>
        <taxon>Dikarya</taxon>
        <taxon>Ascomycota</taxon>
        <taxon>Pezizomycotina</taxon>
        <taxon>Leotiomycetes</taxon>
        <taxon>Helotiales</taxon>
        <taxon>Dermateaceae</taxon>
        <taxon>Coleophoma</taxon>
    </lineage>
</organism>
<comment type="subcellular location">
    <subcellularLocation>
        <location evidence="2">Membrane</location>
        <topology evidence="2">Single-pass membrane protein</topology>
    </subcellularLocation>
</comment>
<evidence type="ECO:0000256" key="8">
    <source>
        <dbReference type="ARBA" id="ARBA00023002"/>
    </source>
</evidence>
<evidence type="ECO:0000256" key="1">
    <source>
        <dbReference type="ARBA" id="ARBA00001971"/>
    </source>
</evidence>
<dbReference type="InterPro" id="IPR036396">
    <property type="entry name" value="Cyt_P450_sf"/>
</dbReference>
<dbReference type="InterPro" id="IPR050121">
    <property type="entry name" value="Cytochrome_P450_monoxygenase"/>
</dbReference>
<evidence type="ECO:0000256" key="7">
    <source>
        <dbReference type="ARBA" id="ARBA00022989"/>
    </source>
</evidence>
<evidence type="ECO:0000256" key="9">
    <source>
        <dbReference type="ARBA" id="ARBA00023004"/>
    </source>
</evidence>
<dbReference type="InterPro" id="IPR002401">
    <property type="entry name" value="Cyt_P450_E_grp-I"/>
</dbReference>
<dbReference type="PRINTS" id="PR00463">
    <property type="entry name" value="EP450I"/>
</dbReference>
<gene>
    <name evidence="14" type="ORF">BP6252_11117</name>
</gene>
<dbReference type="EMBL" id="PDLM01000013">
    <property type="protein sequence ID" value="RDW63572.1"/>
    <property type="molecule type" value="Genomic_DNA"/>
</dbReference>
<dbReference type="Pfam" id="PF00067">
    <property type="entry name" value="p450"/>
    <property type="match status" value="1"/>
</dbReference>
<sequence length="520" mass="58692">MSGSPYSLSTIVSTAFAAWVVYVLGQAIHRLYFSPVAKFPGPKLAAVSFWYEFYYDVYLSGQYTFKIARLHEEYGPIIRINPYELHILTPEFYEKLYVAGGKRRHRWGWMTAQFGLDQAMFGTVDHDKHRIRRAALNPFFSKAAVRNLQPIVDDRVAALLRRFQEYQASGEPIIANYAFSAYTNDIAQEYAFARSDHRIEQVDFEPTFHDAAVAGSASGVLIKQFPWLLPLMESLPQSFMTWLDPKMASFFALNNNTAQQILEMKAGTRDDSKDANHKTIFYEILKSDLPPEEKSDKRLAQDGGTVVIAGTLTTAWALCVALFYLLSQPETLRRLKQELKTVSSSSKHPTIAQLEQLPYLTGCIQECIRLSYGVSSRLQRIAPDETLIFHDKTSGKDWAIPPGTPVGMTSVLIHHDESIFPDSKKFLPERWIGHPHLDKYLVSFCKGSRICLGINLAYAELYLALGGIFGVYGSKDVREEGDVGYLELWETTEADVIIAKDVFIPLAADESKGVRIVVKK</sequence>
<keyword evidence="9 12" id="KW-0408">Iron</keyword>
<feature type="binding site" description="axial binding residue" evidence="12">
    <location>
        <position position="451"/>
    </location>
    <ligand>
        <name>heme</name>
        <dbReference type="ChEBI" id="CHEBI:30413"/>
    </ligand>
    <ligandPart>
        <name>Fe</name>
        <dbReference type="ChEBI" id="CHEBI:18248"/>
    </ligandPart>
</feature>
<dbReference type="AlphaFoldDB" id="A0A3D8QP50"/>
<evidence type="ECO:0000313" key="14">
    <source>
        <dbReference type="EMBL" id="RDW63572.1"/>
    </source>
</evidence>
<comment type="caution">
    <text evidence="14">The sequence shown here is derived from an EMBL/GenBank/DDBJ whole genome shotgun (WGS) entry which is preliminary data.</text>
</comment>
<evidence type="ECO:0000256" key="13">
    <source>
        <dbReference type="SAM" id="Phobius"/>
    </source>
</evidence>
<comment type="cofactor">
    <cofactor evidence="1 12">
        <name>heme</name>
        <dbReference type="ChEBI" id="CHEBI:30413"/>
    </cofactor>
</comment>
<evidence type="ECO:0000256" key="10">
    <source>
        <dbReference type="ARBA" id="ARBA00023033"/>
    </source>
</evidence>
<evidence type="ECO:0000256" key="5">
    <source>
        <dbReference type="ARBA" id="ARBA00022692"/>
    </source>
</evidence>
<dbReference type="PANTHER" id="PTHR24305">
    <property type="entry name" value="CYTOCHROME P450"/>
    <property type="match status" value="1"/>
</dbReference>
<keyword evidence="8" id="KW-0560">Oxidoreductase</keyword>
<name>A0A3D8QP50_9HELO</name>
<dbReference type="CDD" id="cd11062">
    <property type="entry name" value="CYP58-like"/>
    <property type="match status" value="1"/>
</dbReference>
<reference evidence="14 15" key="1">
    <citation type="journal article" date="2018" name="IMA Fungus">
        <title>IMA Genome-F 9: Draft genome sequence of Annulohypoxylon stygium, Aspergillus mulundensis, Berkeleyomyces basicola (syn. Thielaviopsis basicola), Ceratocystis smalleyi, two Cercospora beticola strains, Coleophoma cylindrospora, Fusarium fracticaudum, Phialophora cf. hyalina, and Morchella septimelata.</title>
        <authorList>
            <person name="Wingfield B.D."/>
            <person name="Bills G.F."/>
            <person name="Dong Y."/>
            <person name="Huang W."/>
            <person name="Nel W.J."/>
            <person name="Swalarsk-Parry B.S."/>
            <person name="Vaghefi N."/>
            <person name="Wilken P.M."/>
            <person name="An Z."/>
            <person name="de Beer Z.W."/>
            <person name="De Vos L."/>
            <person name="Chen L."/>
            <person name="Duong T.A."/>
            <person name="Gao Y."/>
            <person name="Hammerbacher A."/>
            <person name="Kikkert J.R."/>
            <person name="Li Y."/>
            <person name="Li H."/>
            <person name="Li K."/>
            <person name="Li Q."/>
            <person name="Liu X."/>
            <person name="Ma X."/>
            <person name="Naidoo K."/>
            <person name="Pethybridge S.J."/>
            <person name="Sun J."/>
            <person name="Steenkamp E.T."/>
            <person name="van der Nest M.A."/>
            <person name="van Wyk S."/>
            <person name="Wingfield M.J."/>
            <person name="Xiong C."/>
            <person name="Yue Q."/>
            <person name="Zhang X."/>
        </authorList>
    </citation>
    <scope>NUCLEOTIDE SEQUENCE [LARGE SCALE GENOMIC DNA]</scope>
    <source>
        <strain evidence="14 15">BP6252</strain>
    </source>
</reference>
<evidence type="ECO:0000256" key="11">
    <source>
        <dbReference type="ARBA" id="ARBA00023136"/>
    </source>
</evidence>
<keyword evidence="15" id="KW-1185">Reference proteome</keyword>
<accession>A0A3D8QP50</accession>
<dbReference type="SUPFAM" id="SSF48264">
    <property type="entry name" value="Cytochrome P450"/>
    <property type="match status" value="1"/>
</dbReference>
<evidence type="ECO:0000256" key="2">
    <source>
        <dbReference type="ARBA" id="ARBA00004167"/>
    </source>
</evidence>
<proteinExistence type="inferred from homology"/>
<keyword evidence="10" id="KW-0503">Monooxygenase</keyword>
<dbReference type="Gene3D" id="1.10.630.10">
    <property type="entry name" value="Cytochrome P450"/>
    <property type="match status" value="1"/>
</dbReference>
<keyword evidence="11 13" id="KW-0472">Membrane</keyword>
<keyword evidence="4 12" id="KW-0349">Heme</keyword>
<evidence type="ECO:0000313" key="15">
    <source>
        <dbReference type="Proteomes" id="UP000256645"/>
    </source>
</evidence>
<protein>
    <submittedName>
        <fullName evidence="14">Uncharacterized protein</fullName>
    </submittedName>
</protein>
<evidence type="ECO:0000256" key="12">
    <source>
        <dbReference type="PIRSR" id="PIRSR602401-1"/>
    </source>
</evidence>
<keyword evidence="7 13" id="KW-1133">Transmembrane helix</keyword>
<feature type="transmembrane region" description="Helical" evidence="13">
    <location>
        <begin position="6"/>
        <end position="25"/>
    </location>
</feature>